<evidence type="ECO:0008006" key="6">
    <source>
        <dbReference type="Google" id="ProtNLM"/>
    </source>
</evidence>
<protein>
    <recommendedName>
        <fullName evidence="6">DUF11 domain-containing protein</fullName>
    </recommendedName>
</protein>
<comment type="caution">
    <text evidence="4">The sequence shown here is derived from an EMBL/GenBank/DDBJ whole genome shotgun (WGS) entry which is preliminary data.</text>
</comment>
<dbReference type="AlphaFoldDB" id="A0A7K0CMF2"/>
<dbReference type="EMBL" id="WEGJ01000023">
    <property type="protein sequence ID" value="MQY14658.1"/>
    <property type="molecule type" value="Genomic_DNA"/>
</dbReference>
<feature type="region of interest" description="Disordered" evidence="1">
    <location>
        <begin position="439"/>
        <end position="468"/>
    </location>
</feature>
<evidence type="ECO:0000256" key="1">
    <source>
        <dbReference type="SAM" id="MobiDB-lite"/>
    </source>
</evidence>
<sequence>MRERAGRLLAAVTAALAFCAFVAWAPAAAADPVLSISAPGTLYVAEDGRGAAVPFEVRLGVDASVAHAVELVVDASALPGTVRAEDTGQCARAADVFTCSWPSVAGPTVVRPFLLTGSTGVRPGAAAPIALTARAADATDVSGWTDAVVGRPVLVERTHATVRSLAPGADVEVTPGVANHGDLVAGQGIGVRIAGTSGLRLAAAYSNCVYKREPSAAAYCVFDSPVAPAAAYEFSAPLRFTSASDLMYGQVSYDAWVTGGEDPWAEEDPAAFSVRGTGPALTLRPVTDSGFAPDGGWVDVRTTAGADYQALGGEVAGVPGETVPLAVGVRNGGPGEMAVEGGTGSFRVSPPPGAQLLPPTEGAGCARSGSSYVCPLPEVFPAGASHTVVFGIRITSRSGAPASASAGSGPGGVTVLGLESFPPRDGSPSNDTAPLTLRVLTTSPSPTPSPPASSPPPTTPPSGSMAPTGASRLLPWLIAASAAALGLGAVTVAMTRRPRSPH</sequence>
<feature type="compositionally biased region" description="Pro residues" evidence="1">
    <location>
        <begin position="445"/>
        <end position="460"/>
    </location>
</feature>
<dbReference type="Proteomes" id="UP000466345">
    <property type="component" value="Unassembled WGS sequence"/>
</dbReference>
<keyword evidence="2" id="KW-1133">Transmembrane helix</keyword>
<feature type="transmembrane region" description="Helical" evidence="2">
    <location>
        <begin position="473"/>
        <end position="494"/>
    </location>
</feature>
<gene>
    <name evidence="4" type="ORF">SRB5_48340</name>
</gene>
<evidence type="ECO:0000313" key="4">
    <source>
        <dbReference type="EMBL" id="MQY14658.1"/>
    </source>
</evidence>
<keyword evidence="3" id="KW-0732">Signal</keyword>
<proteinExistence type="predicted"/>
<organism evidence="4 5">
    <name type="scientific">Streptomyces smaragdinus</name>
    <dbReference type="NCBI Taxonomy" id="2585196"/>
    <lineage>
        <taxon>Bacteria</taxon>
        <taxon>Bacillati</taxon>
        <taxon>Actinomycetota</taxon>
        <taxon>Actinomycetes</taxon>
        <taxon>Kitasatosporales</taxon>
        <taxon>Streptomycetaceae</taxon>
        <taxon>Streptomyces</taxon>
    </lineage>
</organism>
<evidence type="ECO:0000256" key="2">
    <source>
        <dbReference type="SAM" id="Phobius"/>
    </source>
</evidence>
<feature type="signal peptide" evidence="3">
    <location>
        <begin position="1"/>
        <end position="29"/>
    </location>
</feature>
<dbReference type="RefSeq" id="WP_153455507.1">
    <property type="nucleotide sequence ID" value="NZ_WEGJ01000023.1"/>
</dbReference>
<reference evidence="4 5" key="1">
    <citation type="submission" date="2019-10" db="EMBL/GenBank/DDBJ databases">
        <title>Streptomyces smaragdinus sp. nov. and Streptomyces fabii sp. nov., isolated from the gut of fungus growing-termite Macrotermes natalensis.</title>
        <authorList>
            <person name="Schwitalla J."/>
            <person name="Benndorf R."/>
            <person name="Martin K."/>
            <person name="De Beer W."/>
            <person name="Kaster A.-K."/>
            <person name="Vollmers J."/>
            <person name="Poulsen M."/>
            <person name="Beemelmanns C."/>
        </authorList>
    </citation>
    <scope>NUCLEOTIDE SEQUENCE [LARGE SCALE GENOMIC DNA]</scope>
    <source>
        <strain evidence="4 5">RB5</strain>
    </source>
</reference>
<feature type="chain" id="PRO_5029614864" description="DUF11 domain-containing protein" evidence="3">
    <location>
        <begin position="30"/>
        <end position="502"/>
    </location>
</feature>
<accession>A0A7K0CMF2</accession>
<keyword evidence="2" id="KW-0812">Transmembrane</keyword>
<dbReference type="OrthoDB" id="4282035at2"/>
<feature type="region of interest" description="Disordered" evidence="1">
    <location>
        <begin position="415"/>
        <end position="434"/>
    </location>
</feature>
<evidence type="ECO:0000313" key="5">
    <source>
        <dbReference type="Proteomes" id="UP000466345"/>
    </source>
</evidence>
<name>A0A7K0CMF2_9ACTN</name>
<evidence type="ECO:0000256" key="3">
    <source>
        <dbReference type="SAM" id="SignalP"/>
    </source>
</evidence>
<keyword evidence="5" id="KW-1185">Reference proteome</keyword>
<keyword evidence="2" id="KW-0472">Membrane</keyword>